<feature type="chain" id="PRO_5043773443" evidence="2">
    <location>
        <begin position="18"/>
        <end position="102"/>
    </location>
</feature>
<evidence type="ECO:0000313" key="4">
    <source>
        <dbReference type="Proteomes" id="UP001162131"/>
    </source>
</evidence>
<keyword evidence="2" id="KW-0732">Signal</keyword>
<feature type="region of interest" description="Disordered" evidence="1">
    <location>
        <begin position="18"/>
        <end position="102"/>
    </location>
</feature>
<evidence type="ECO:0000256" key="2">
    <source>
        <dbReference type="SAM" id="SignalP"/>
    </source>
</evidence>
<sequence>MLKFLSLLLLLLIHADGKSTSDSSKDLINSNFDSSSIDEGRKSIYHPAQESTARQKDNNAGASETIRGETSSDLLSKPTVYENQKDGKLQKDVPLKSNKASL</sequence>
<evidence type="ECO:0000313" key="3">
    <source>
        <dbReference type="EMBL" id="CAG9320575.1"/>
    </source>
</evidence>
<protein>
    <submittedName>
        <fullName evidence="3">Uncharacterized protein</fullName>
    </submittedName>
</protein>
<comment type="caution">
    <text evidence="3">The sequence shown here is derived from an EMBL/GenBank/DDBJ whole genome shotgun (WGS) entry which is preliminary data.</text>
</comment>
<accession>A0AAU9J5K0</accession>
<keyword evidence="4" id="KW-1185">Reference proteome</keyword>
<organism evidence="3 4">
    <name type="scientific">Blepharisma stoltei</name>
    <dbReference type="NCBI Taxonomy" id="1481888"/>
    <lineage>
        <taxon>Eukaryota</taxon>
        <taxon>Sar</taxon>
        <taxon>Alveolata</taxon>
        <taxon>Ciliophora</taxon>
        <taxon>Postciliodesmatophora</taxon>
        <taxon>Heterotrichea</taxon>
        <taxon>Heterotrichida</taxon>
        <taxon>Blepharismidae</taxon>
        <taxon>Blepharisma</taxon>
    </lineage>
</organism>
<dbReference type="EMBL" id="CAJZBQ010000025">
    <property type="protein sequence ID" value="CAG9320575.1"/>
    <property type="molecule type" value="Genomic_DNA"/>
</dbReference>
<feature type="compositionally biased region" description="Polar residues" evidence="1">
    <location>
        <begin position="26"/>
        <end position="37"/>
    </location>
</feature>
<name>A0AAU9J5K0_9CILI</name>
<evidence type="ECO:0000256" key="1">
    <source>
        <dbReference type="SAM" id="MobiDB-lite"/>
    </source>
</evidence>
<gene>
    <name evidence="3" type="ORF">BSTOLATCC_MIC26489</name>
</gene>
<feature type="compositionally biased region" description="Polar residues" evidence="1">
    <location>
        <begin position="58"/>
        <end position="74"/>
    </location>
</feature>
<dbReference type="Proteomes" id="UP001162131">
    <property type="component" value="Unassembled WGS sequence"/>
</dbReference>
<feature type="signal peptide" evidence="2">
    <location>
        <begin position="1"/>
        <end position="17"/>
    </location>
</feature>
<feature type="compositionally biased region" description="Basic and acidic residues" evidence="1">
    <location>
        <begin position="83"/>
        <end position="94"/>
    </location>
</feature>
<dbReference type="AlphaFoldDB" id="A0AAU9J5K0"/>
<reference evidence="3" key="1">
    <citation type="submission" date="2021-09" db="EMBL/GenBank/DDBJ databases">
        <authorList>
            <consortium name="AG Swart"/>
            <person name="Singh M."/>
            <person name="Singh A."/>
            <person name="Seah K."/>
            <person name="Emmerich C."/>
        </authorList>
    </citation>
    <scope>NUCLEOTIDE SEQUENCE</scope>
    <source>
        <strain evidence="3">ATCC30299</strain>
    </source>
</reference>
<proteinExistence type="predicted"/>